<evidence type="ECO:0000256" key="3">
    <source>
        <dbReference type="SAM" id="MobiDB-lite"/>
    </source>
</evidence>
<keyword evidence="1" id="KW-0433">Leucine-rich repeat</keyword>
<dbReference type="SMART" id="SM00364">
    <property type="entry name" value="LRR_BAC"/>
    <property type="match status" value="9"/>
</dbReference>
<dbReference type="EMBL" id="CAJNOC010000274">
    <property type="protein sequence ID" value="CAF0737164.1"/>
    <property type="molecule type" value="Genomic_DNA"/>
</dbReference>
<gene>
    <name evidence="4" type="ORF">OXX778_LOCUS3190</name>
</gene>
<evidence type="ECO:0000256" key="2">
    <source>
        <dbReference type="ARBA" id="ARBA00022737"/>
    </source>
</evidence>
<evidence type="ECO:0000313" key="5">
    <source>
        <dbReference type="Proteomes" id="UP000663879"/>
    </source>
</evidence>
<dbReference type="Pfam" id="PF13855">
    <property type="entry name" value="LRR_8"/>
    <property type="match status" value="2"/>
</dbReference>
<name>A0A813NEY4_9BILA</name>
<dbReference type="InterPro" id="IPR001611">
    <property type="entry name" value="Leu-rich_rpt"/>
</dbReference>
<dbReference type="PRINTS" id="PR00019">
    <property type="entry name" value="LEURICHRPT"/>
</dbReference>
<sequence length="1199" mass="140343">MSKRDKKLNLKLNRLNEEDENTLEPTPEDEANKIHDETLEKNQEIISQEYENLKTKIHKVFKLLPYCEPNIFNLIDSNEKRLEYFNHSLLNRFCYTESEDRLLNVTNLDLNDETISHFTLPKLTSLLNLSEKDTYSSQELFNLNQNIKIINYLSLRSNNFKQLPYNLIDLFSNVNLIDLSENLIENLNLPYLNKFTCLKELNLGNNRLKVFGDLASVTMNEPIFTTLEKLNLSSNFLTSATSVLLSQFKNLKCLNLSDNNYLIDEQNQLPWQLMSNNNLGNLIELDMSKNNKLLDQIGSNQITSNKHQRTRSESVYSARSVASSANLSFISNKLIFKSFNCLTNLKILNLSENRLVNVPSDIKDLKFLEELILDVNEIEFIPNELTALKNLTTLSLRQNRLKELSDNFCQYAKFKETLQRLDLSFNNLKYDNLSLKICLFENLKYLNLSNNQFDLIPNTLPKNLENLDISNNRLKCLMIRPLGPRAQEDDDILIALDYNEHTSLNKLQKIKQKFDMNYDRPETDTSEELKLPHVFYLRNLKYLNASANKISEIPLDFGLLNSNLNYLNLSSNQINQISINLCRGLGHLKFLDLSKNKIRDITDKIRELTSLEFLNLSQNRLNQLNLEVCTDLKNLKELNLSRNYFESLPLFSSNSPLSRASSHQSNFPGKKFTFNLVKLEKIDLSFNKFKSNLNLYTHFSHCPSLLEINLSSNCIILVDTDELSSLLDTEYRDFLDDEKAKKLSVPKLKLSNLKRLNLSNNQVSFIRGGFIKFLNSVYKLAPNLREVIYEQSNGLKLGLIDSNESYCFQEETLDEEIKLKLEVLDLSSNSLKHFPNFLLDLKNLKELYFNGNFVQKIPSAFFKETFTLEEYNSNFKKLIIEKKPGSDEEIEDEDEETVRRRNKKKKLQPPKIDPLEEQEIQVKQKEEELKFKNYICDKLEILHLNSNRIESISPTFFSHFKCLKELKLNDNPLKDPPQQSICLSSLPKLARNKETKALTKLNESSYEKTVVIQPTRPKTSIYHYDQFYPNQKDLEQLPNLFMQSSLDLKPLQTYMIKYKNREDMMLTNMFMIIKDNIDSLETLLKLMRRLKMPMDRVQYVCKEINDSVAKNWSKIEQIEFKPEPGKFRLSRKELNKKMRQYILRLQAWNLLNVWRSTYGTDAQSEELVRIFKLMSSNQYEMEIYEKLNMFKLSSSMIRI</sequence>
<proteinExistence type="predicted"/>
<accession>A0A813NEY4</accession>
<dbReference type="Gene3D" id="3.80.10.10">
    <property type="entry name" value="Ribonuclease Inhibitor"/>
    <property type="match status" value="5"/>
</dbReference>
<keyword evidence="2" id="KW-0677">Repeat</keyword>
<dbReference type="SMART" id="SM00365">
    <property type="entry name" value="LRR_SD22"/>
    <property type="match status" value="13"/>
</dbReference>
<dbReference type="Proteomes" id="UP000663879">
    <property type="component" value="Unassembled WGS sequence"/>
</dbReference>
<dbReference type="PANTHER" id="PTHR45617">
    <property type="entry name" value="LEUCINE RICH REPEAT FAMILY PROTEIN"/>
    <property type="match status" value="1"/>
</dbReference>
<comment type="caution">
    <text evidence="4">The sequence shown here is derived from an EMBL/GenBank/DDBJ whole genome shotgun (WGS) entry which is preliminary data.</text>
</comment>
<dbReference type="OrthoDB" id="40118at2759"/>
<protein>
    <submittedName>
        <fullName evidence="4">Uncharacterized protein</fullName>
    </submittedName>
</protein>
<dbReference type="AlphaFoldDB" id="A0A813NEY4"/>
<dbReference type="InterPro" id="IPR032675">
    <property type="entry name" value="LRR_dom_sf"/>
</dbReference>
<dbReference type="PROSITE" id="PS51450">
    <property type="entry name" value="LRR"/>
    <property type="match status" value="11"/>
</dbReference>
<dbReference type="PANTHER" id="PTHR45617:SF169">
    <property type="entry name" value="LRRCT DOMAIN-CONTAINING PROTEIN"/>
    <property type="match status" value="1"/>
</dbReference>
<dbReference type="SMART" id="SM00369">
    <property type="entry name" value="LRR_TYP"/>
    <property type="match status" value="15"/>
</dbReference>
<dbReference type="Pfam" id="PF00560">
    <property type="entry name" value="LRR_1"/>
    <property type="match status" value="1"/>
</dbReference>
<feature type="region of interest" description="Disordered" evidence="3">
    <location>
        <begin position="1"/>
        <end position="32"/>
    </location>
</feature>
<evidence type="ECO:0000313" key="4">
    <source>
        <dbReference type="EMBL" id="CAF0737164.1"/>
    </source>
</evidence>
<dbReference type="SUPFAM" id="SSF52058">
    <property type="entry name" value="L domain-like"/>
    <property type="match status" value="3"/>
</dbReference>
<feature type="region of interest" description="Disordered" evidence="3">
    <location>
        <begin position="886"/>
        <end position="909"/>
    </location>
</feature>
<organism evidence="4 5">
    <name type="scientific">Brachionus calyciflorus</name>
    <dbReference type="NCBI Taxonomy" id="104777"/>
    <lineage>
        <taxon>Eukaryota</taxon>
        <taxon>Metazoa</taxon>
        <taxon>Spiralia</taxon>
        <taxon>Gnathifera</taxon>
        <taxon>Rotifera</taxon>
        <taxon>Eurotatoria</taxon>
        <taxon>Monogononta</taxon>
        <taxon>Pseudotrocha</taxon>
        <taxon>Ploima</taxon>
        <taxon>Brachionidae</taxon>
        <taxon>Brachionus</taxon>
    </lineage>
</organism>
<feature type="compositionally biased region" description="Acidic residues" evidence="3">
    <location>
        <begin position="887"/>
        <end position="896"/>
    </location>
</feature>
<reference evidence="4" key="1">
    <citation type="submission" date="2021-02" db="EMBL/GenBank/DDBJ databases">
        <authorList>
            <person name="Nowell W R."/>
        </authorList>
    </citation>
    <scope>NUCLEOTIDE SEQUENCE</scope>
    <source>
        <strain evidence="4">Ploen Becks lab</strain>
    </source>
</reference>
<dbReference type="InterPro" id="IPR003591">
    <property type="entry name" value="Leu-rich_rpt_typical-subtyp"/>
</dbReference>
<keyword evidence="5" id="KW-1185">Reference proteome</keyword>
<evidence type="ECO:0000256" key="1">
    <source>
        <dbReference type="ARBA" id="ARBA00022614"/>
    </source>
</evidence>
<feature type="compositionally biased region" description="Acidic residues" evidence="3">
    <location>
        <begin position="17"/>
        <end position="29"/>
    </location>
</feature>